<dbReference type="RefSeq" id="WP_126801985.1">
    <property type="nucleotide sequence ID" value="NZ_PIPL01000001.1"/>
</dbReference>
<accession>A0A432W5E9</accession>
<evidence type="ECO:0000256" key="8">
    <source>
        <dbReference type="ARBA" id="ARBA00040729"/>
    </source>
</evidence>
<dbReference type="OrthoDB" id="9797674at2"/>
<dbReference type="SMART" id="SM01091">
    <property type="entry name" value="CorC_HlyC"/>
    <property type="match status" value="1"/>
</dbReference>
<dbReference type="Pfam" id="PF03471">
    <property type="entry name" value="CorC_HlyC"/>
    <property type="match status" value="1"/>
</dbReference>
<evidence type="ECO:0000256" key="1">
    <source>
        <dbReference type="ARBA" id="ARBA00006337"/>
    </source>
</evidence>
<feature type="domain" description="CBS" evidence="10">
    <location>
        <begin position="137"/>
        <end position="194"/>
    </location>
</feature>
<comment type="function">
    <text evidence="7">Plays a role in the transport of magnesium and cobalt ions.</text>
</comment>
<proteinExistence type="inferred from homology"/>
<dbReference type="PROSITE" id="PS51371">
    <property type="entry name" value="CBS"/>
    <property type="match status" value="2"/>
</dbReference>
<sequence>MSDDNAPSSSGSARKSWATRLLQSFTAEPNTREELVDIIQDAELRDLIDADTKEMIEGVLDVAKLKVRDIMIPRSQMITIDKNASVAEFLPMLVDSGHSRYPVVSDNKDQIEGVLLVKDLLPFGFQITNQPFSIGEVMRPAVIVPESKRVDALLKEFRSKRYHMAIVVDEYGGVSGLVTIEDILEEIVGEIEDETDDNENEKASIKRISASRFSVKALTTIEEFNQFFNTEFPDSEYDTVGGLVASAFGHLPSTGEMVEVGELAFKVTSADRRRIQQLQVSLTGFPQDTDTKTET</sequence>
<keyword evidence="5 9" id="KW-0129">CBS domain</keyword>
<dbReference type="Pfam" id="PF21917">
    <property type="entry name" value="NMB0537_N"/>
    <property type="match status" value="1"/>
</dbReference>
<keyword evidence="3" id="KW-0677">Repeat</keyword>
<dbReference type="CDD" id="cd04590">
    <property type="entry name" value="CBS_pair_CorC_HlyC_assoc"/>
    <property type="match status" value="1"/>
</dbReference>
<dbReference type="EMBL" id="PIPL01000001">
    <property type="protein sequence ID" value="RUO25287.1"/>
    <property type="molecule type" value="Genomic_DNA"/>
</dbReference>
<evidence type="ECO:0000313" key="12">
    <source>
        <dbReference type="Proteomes" id="UP000288293"/>
    </source>
</evidence>
<evidence type="ECO:0000256" key="2">
    <source>
        <dbReference type="ARBA" id="ARBA00022448"/>
    </source>
</evidence>
<dbReference type="SUPFAM" id="SSF54631">
    <property type="entry name" value="CBS-domain pair"/>
    <property type="match status" value="1"/>
</dbReference>
<dbReference type="FunFam" id="3.10.580.10:FF:000002">
    <property type="entry name" value="Magnesium/cobalt efflux protein CorC"/>
    <property type="match status" value="1"/>
</dbReference>
<dbReference type="PANTHER" id="PTHR22777:SF27">
    <property type="entry name" value="MAGNESIUM AND COBALT EFFLUX PROTEIN CORC"/>
    <property type="match status" value="1"/>
</dbReference>
<evidence type="ECO:0000256" key="6">
    <source>
        <dbReference type="ARBA" id="ARBA00023285"/>
    </source>
</evidence>
<keyword evidence="6" id="KW-0170">Cobalt</keyword>
<evidence type="ECO:0000256" key="3">
    <source>
        <dbReference type="ARBA" id="ARBA00022737"/>
    </source>
</evidence>
<protein>
    <recommendedName>
        <fullName evidence="8">Magnesium and cobalt efflux protein CorC</fullName>
    </recommendedName>
</protein>
<gene>
    <name evidence="11" type="ORF">CWE09_00675</name>
</gene>
<comment type="similarity">
    <text evidence="1">Belongs to the UPF0053 family.</text>
</comment>
<feature type="domain" description="CBS" evidence="10">
    <location>
        <begin position="71"/>
        <end position="132"/>
    </location>
</feature>
<dbReference type="AlphaFoldDB" id="A0A432W5E9"/>
<evidence type="ECO:0000256" key="9">
    <source>
        <dbReference type="PROSITE-ProRule" id="PRU00703"/>
    </source>
</evidence>
<dbReference type="InterPro" id="IPR005170">
    <property type="entry name" value="Transptr-assoc_dom"/>
</dbReference>
<dbReference type="InterPro" id="IPR016169">
    <property type="entry name" value="FAD-bd_PCMH_sub2"/>
</dbReference>
<evidence type="ECO:0000313" key="11">
    <source>
        <dbReference type="EMBL" id="RUO25287.1"/>
    </source>
</evidence>
<dbReference type="Gene3D" id="3.30.465.10">
    <property type="match status" value="1"/>
</dbReference>
<dbReference type="PANTHER" id="PTHR22777">
    <property type="entry name" value="HEMOLYSIN-RELATED"/>
    <property type="match status" value="1"/>
</dbReference>
<reference evidence="11 12" key="1">
    <citation type="journal article" date="2011" name="Front. Microbiol.">
        <title>Genomic signatures of strain selection and enhancement in Bacillus atrophaeus var. globigii, a historical biowarfare simulant.</title>
        <authorList>
            <person name="Gibbons H.S."/>
            <person name="Broomall S.M."/>
            <person name="McNew L.A."/>
            <person name="Daligault H."/>
            <person name="Chapman C."/>
            <person name="Bruce D."/>
            <person name="Karavis M."/>
            <person name="Krepps M."/>
            <person name="McGregor P.A."/>
            <person name="Hong C."/>
            <person name="Park K.H."/>
            <person name="Akmal A."/>
            <person name="Feldman A."/>
            <person name="Lin J.S."/>
            <person name="Chang W.E."/>
            <person name="Higgs B.W."/>
            <person name="Demirev P."/>
            <person name="Lindquist J."/>
            <person name="Liem A."/>
            <person name="Fochler E."/>
            <person name="Read T.D."/>
            <person name="Tapia R."/>
            <person name="Johnson S."/>
            <person name="Bishop-Lilly K.A."/>
            <person name="Detter C."/>
            <person name="Han C."/>
            <person name="Sozhamannan S."/>
            <person name="Rosenzweig C.N."/>
            <person name="Skowronski E.W."/>
        </authorList>
    </citation>
    <scope>NUCLEOTIDE SEQUENCE [LARGE SCALE GENOMIC DNA]</scope>
    <source>
        <strain evidence="11 12">MLST1</strain>
    </source>
</reference>
<keyword evidence="2" id="KW-0813">Transport</keyword>
<dbReference type="SMART" id="SM00116">
    <property type="entry name" value="CBS"/>
    <property type="match status" value="2"/>
</dbReference>
<dbReference type="GO" id="GO:0050660">
    <property type="term" value="F:flavin adenine dinucleotide binding"/>
    <property type="evidence" value="ECO:0007669"/>
    <property type="project" value="InterPro"/>
</dbReference>
<evidence type="ECO:0000256" key="4">
    <source>
        <dbReference type="ARBA" id="ARBA00022842"/>
    </source>
</evidence>
<dbReference type="InterPro" id="IPR000644">
    <property type="entry name" value="CBS_dom"/>
</dbReference>
<evidence type="ECO:0000256" key="7">
    <source>
        <dbReference type="ARBA" id="ARBA00037273"/>
    </source>
</evidence>
<dbReference type="InterPro" id="IPR044751">
    <property type="entry name" value="Ion_transp-like_CBS"/>
</dbReference>
<dbReference type="InterPro" id="IPR054115">
    <property type="entry name" value="CorC_N"/>
</dbReference>
<keyword evidence="12" id="KW-1185">Reference proteome</keyword>
<dbReference type="GO" id="GO:0005886">
    <property type="term" value="C:plasma membrane"/>
    <property type="evidence" value="ECO:0007669"/>
    <property type="project" value="TreeGrafter"/>
</dbReference>
<dbReference type="Gene3D" id="3.10.580.10">
    <property type="entry name" value="CBS-domain"/>
    <property type="match status" value="1"/>
</dbReference>
<dbReference type="InterPro" id="IPR036318">
    <property type="entry name" value="FAD-bd_PCMH-like_sf"/>
</dbReference>
<dbReference type="SUPFAM" id="SSF56176">
    <property type="entry name" value="FAD-binding/transporter-associated domain-like"/>
    <property type="match status" value="1"/>
</dbReference>
<name>A0A432W5E9_9GAMM</name>
<dbReference type="InterPro" id="IPR046342">
    <property type="entry name" value="CBS_dom_sf"/>
</dbReference>
<evidence type="ECO:0000259" key="10">
    <source>
        <dbReference type="PROSITE" id="PS51371"/>
    </source>
</evidence>
<dbReference type="Pfam" id="PF00571">
    <property type="entry name" value="CBS"/>
    <property type="match status" value="2"/>
</dbReference>
<comment type="caution">
    <text evidence="11">The sequence shown here is derived from an EMBL/GenBank/DDBJ whole genome shotgun (WGS) entry which is preliminary data.</text>
</comment>
<keyword evidence="4" id="KW-0460">Magnesium</keyword>
<organism evidence="11 12">
    <name type="scientific">Aliidiomarina minuta</name>
    <dbReference type="NCBI Taxonomy" id="880057"/>
    <lineage>
        <taxon>Bacteria</taxon>
        <taxon>Pseudomonadati</taxon>
        <taxon>Pseudomonadota</taxon>
        <taxon>Gammaproteobacteria</taxon>
        <taxon>Alteromonadales</taxon>
        <taxon>Idiomarinaceae</taxon>
        <taxon>Aliidiomarina</taxon>
    </lineage>
</organism>
<evidence type="ECO:0000256" key="5">
    <source>
        <dbReference type="ARBA" id="ARBA00023122"/>
    </source>
</evidence>
<dbReference type="Proteomes" id="UP000288293">
    <property type="component" value="Unassembled WGS sequence"/>
</dbReference>